<dbReference type="Gene3D" id="1.10.287.110">
    <property type="entry name" value="DnaJ domain"/>
    <property type="match status" value="1"/>
</dbReference>
<evidence type="ECO:0000313" key="5">
    <source>
        <dbReference type="Proteomes" id="UP001212997"/>
    </source>
</evidence>
<feature type="coiled-coil region" evidence="1">
    <location>
        <begin position="213"/>
        <end position="240"/>
    </location>
</feature>
<feature type="compositionally biased region" description="Basic and acidic residues" evidence="2">
    <location>
        <begin position="250"/>
        <end position="265"/>
    </location>
</feature>
<dbReference type="PROSITE" id="PS00636">
    <property type="entry name" value="DNAJ_1"/>
    <property type="match status" value="1"/>
</dbReference>
<proteinExistence type="predicted"/>
<organism evidence="4 5">
    <name type="scientific">Meripilus lineatus</name>
    <dbReference type="NCBI Taxonomy" id="2056292"/>
    <lineage>
        <taxon>Eukaryota</taxon>
        <taxon>Fungi</taxon>
        <taxon>Dikarya</taxon>
        <taxon>Basidiomycota</taxon>
        <taxon>Agaricomycotina</taxon>
        <taxon>Agaricomycetes</taxon>
        <taxon>Polyporales</taxon>
        <taxon>Meripilaceae</taxon>
        <taxon>Meripilus</taxon>
    </lineage>
</organism>
<dbReference type="EMBL" id="JANAWD010000436">
    <property type="protein sequence ID" value="KAJ3479477.1"/>
    <property type="molecule type" value="Genomic_DNA"/>
</dbReference>
<dbReference type="PRINTS" id="PR00625">
    <property type="entry name" value="JDOMAIN"/>
</dbReference>
<evidence type="ECO:0000259" key="3">
    <source>
        <dbReference type="PROSITE" id="PS50076"/>
    </source>
</evidence>
<dbReference type="Proteomes" id="UP001212997">
    <property type="component" value="Unassembled WGS sequence"/>
</dbReference>
<dbReference type="SMART" id="SM00271">
    <property type="entry name" value="DnaJ"/>
    <property type="match status" value="1"/>
</dbReference>
<dbReference type="PANTHER" id="PTHR44924:SF1">
    <property type="entry name" value="DNAJ SUBFAMILY A MEMBER 2"/>
    <property type="match status" value="1"/>
</dbReference>
<sequence>MSTSIPIIQSRPVVPLIQTSCTTCNTSVEFPVPSPAPRQGALLQIRCFQCLSVFTHAFYPSQIVGTQTQSLHARTSSNNDTTGKRGGRKIGTDERPLETGYYDLLGVPVDATTDDIKKAYRQYALLSPCTLDQLFPGRLAIKFHPDKNRDDPHAEERFKDIAIAYQTLSDPALRKKYNEFGSKETAPDGGFVDPEEVFGAIFGGEKFVPFIGHISLAKDMKAALQEADELEANANDRKILRDAKGREIISPEEKARREEKQRKASAEVTKPSVHHCERVQKLVEHLERKLGIFAESASSSNDSQVMSSFRQICQIDAEDLKRESYGVELLHAIGFVYVSKAKHHLATSHTFMGVGGWLHNVQGKYHVFSETVSTLRAAIELKTVFEQIQAAEKAGNLTPEEKRRLEEQAAEKGLQALFKGTKLEIESVLRETCDRVLEDPAIPRSKATLRAVALQIMGEAFMAVKKENEENATENEYVKIETNNSRQREAAGNAA</sequence>
<accession>A0AAD5YBF4</accession>
<evidence type="ECO:0000313" key="4">
    <source>
        <dbReference type="EMBL" id="KAJ3479477.1"/>
    </source>
</evidence>
<reference evidence="4" key="1">
    <citation type="submission" date="2022-07" db="EMBL/GenBank/DDBJ databases">
        <title>Genome Sequence of Physisporinus lineatus.</title>
        <authorList>
            <person name="Buettner E."/>
        </authorList>
    </citation>
    <scope>NUCLEOTIDE SEQUENCE</scope>
    <source>
        <strain evidence="4">VT162</strain>
    </source>
</reference>
<dbReference type="InterPro" id="IPR001623">
    <property type="entry name" value="DnaJ_domain"/>
</dbReference>
<evidence type="ECO:0000256" key="1">
    <source>
        <dbReference type="SAM" id="Coils"/>
    </source>
</evidence>
<dbReference type="InterPro" id="IPR018253">
    <property type="entry name" value="DnaJ_domain_CS"/>
</dbReference>
<feature type="domain" description="J" evidence="3">
    <location>
        <begin position="100"/>
        <end position="181"/>
    </location>
</feature>
<feature type="compositionally biased region" description="Polar residues" evidence="2">
    <location>
        <begin position="69"/>
        <end position="80"/>
    </location>
</feature>
<dbReference type="PANTHER" id="PTHR44924">
    <property type="entry name" value="DNAJ SUBFAMILY A MEMBER 2"/>
    <property type="match status" value="1"/>
</dbReference>
<keyword evidence="5" id="KW-1185">Reference proteome</keyword>
<name>A0AAD5YBF4_9APHY</name>
<dbReference type="InterPro" id="IPR026894">
    <property type="entry name" value="DnaJ_X"/>
</dbReference>
<dbReference type="Pfam" id="PF00226">
    <property type="entry name" value="DnaJ"/>
    <property type="match status" value="1"/>
</dbReference>
<dbReference type="CDD" id="cd06257">
    <property type="entry name" value="DnaJ"/>
    <property type="match status" value="1"/>
</dbReference>
<dbReference type="InterPro" id="IPR036869">
    <property type="entry name" value="J_dom_sf"/>
</dbReference>
<comment type="caution">
    <text evidence="4">The sequence shown here is derived from an EMBL/GenBank/DDBJ whole genome shotgun (WGS) entry which is preliminary data.</text>
</comment>
<dbReference type="Pfam" id="PF14308">
    <property type="entry name" value="DnaJ-X"/>
    <property type="match status" value="1"/>
</dbReference>
<protein>
    <recommendedName>
        <fullName evidence="3">J domain-containing protein</fullName>
    </recommendedName>
</protein>
<feature type="region of interest" description="Disordered" evidence="2">
    <location>
        <begin position="69"/>
        <end position="94"/>
    </location>
</feature>
<dbReference type="AlphaFoldDB" id="A0AAD5YBF4"/>
<dbReference type="PROSITE" id="PS50076">
    <property type="entry name" value="DNAJ_2"/>
    <property type="match status" value="1"/>
</dbReference>
<dbReference type="SUPFAM" id="SSF46565">
    <property type="entry name" value="Chaperone J-domain"/>
    <property type="match status" value="1"/>
</dbReference>
<evidence type="ECO:0000256" key="2">
    <source>
        <dbReference type="SAM" id="MobiDB-lite"/>
    </source>
</evidence>
<keyword evidence="1" id="KW-0175">Coiled coil</keyword>
<feature type="region of interest" description="Disordered" evidence="2">
    <location>
        <begin position="250"/>
        <end position="270"/>
    </location>
</feature>
<gene>
    <name evidence="4" type="ORF">NLI96_g9030</name>
</gene>